<protein>
    <submittedName>
        <fullName evidence="1">Uncharacterized protein</fullName>
    </submittedName>
</protein>
<reference evidence="2" key="1">
    <citation type="submission" date="2017-03" db="EMBL/GenBank/DDBJ databases">
        <title>Phytopthora megakarya and P. palmivora, two closely related causual agents of cacao black pod achieved similar genome size and gene model numbers by different mechanisms.</title>
        <authorList>
            <person name="Ali S."/>
            <person name="Shao J."/>
            <person name="Larry D.J."/>
            <person name="Kronmiller B."/>
            <person name="Shen D."/>
            <person name="Strem M.D."/>
            <person name="Melnick R.L."/>
            <person name="Guiltinan M.J."/>
            <person name="Tyler B.M."/>
            <person name="Meinhardt L.W."/>
            <person name="Bailey B.A."/>
        </authorList>
    </citation>
    <scope>NUCLEOTIDE SEQUENCE [LARGE SCALE GENOMIC DNA]</scope>
    <source>
        <strain evidence="2">zdho120</strain>
    </source>
</reference>
<sequence length="105" mass="12153">MEVRHISQGDILDEVQNIVTDIYMNIMITGSQMNMCTYPGWLQRDGYSCGVLVVHCDELPLRSAFKLDTEQLSCVPYKHFSYYQGKTLRNVEFPEIPDFHIAHIP</sequence>
<accession>A0A225WEH9</accession>
<dbReference type="Proteomes" id="UP000198211">
    <property type="component" value="Unassembled WGS sequence"/>
</dbReference>
<gene>
    <name evidence="1" type="ORF">PHMEG_00010915</name>
</gene>
<organism evidence="1 2">
    <name type="scientific">Phytophthora megakarya</name>
    <dbReference type="NCBI Taxonomy" id="4795"/>
    <lineage>
        <taxon>Eukaryota</taxon>
        <taxon>Sar</taxon>
        <taxon>Stramenopiles</taxon>
        <taxon>Oomycota</taxon>
        <taxon>Peronosporomycetes</taxon>
        <taxon>Peronosporales</taxon>
        <taxon>Peronosporaceae</taxon>
        <taxon>Phytophthora</taxon>
    </lineage>
</organism>
<proteinExistence type="predicted"/>
<comment type="caution">
    <text evidence="1">The sequence shown here is derived from an EMBL/GenBank/DDBJ whole genome shotgun (WGS) entry which is preliminary data.</text>
</comment>
<evidence type="ECO:0000313" key="1">
    <source>
        <dbReference type="EMBL" id="OWZ15437.1"/>
    </source>
</evidence>
<name>A0A225WEH9_9STRA</name>
<dbReference type="AlphaFoldDB" id="A0A225WEH9"/>
<evidence type="ECO:0000313" key="2">
    <source>
        <dbReference type="Proteomes" id="UP000198211"/>
    </source>
</evidence>
<keyword evidence="2" id="KW-1185">Reference proteome</keyword>
<dbReference type="EMBL" id="NBNE01001122">
    <property type="protein sequence ID" value="OWZ15437.1"/>
    <property type="molecule type" value="Genomic_DNA"/>
</dbReference>